<name>A0A6S7BIU8_9BURK</name>
<sequence length="225" mass="25903">MVVKPAPLRTHLIPIVHALGCSFGSLPQRHVEFEARDKTLLKKVKNISKSEHLRRLKKNEEPHFQGATYQQFFERYSRPVFLRECEWGILVLQDKSSTKRGQFHLCIKLKFLPDAIVTDPLIADDISTPYGYQALDLVITDHMRDFILEKYDGPGSIDVDEGDHFCEAMVIEIEGEGDGNDHNLDMNRIAEELHKVFCDGEFDRRFSALVKKTQAIYAKYGRLKP</sequence>
<gene>
    <name evidence="1" type="ORF">LMG28614_05502</name>
</gene>
<dbReference type="AlphaFoldDB" id="A0A6S7BIU8"/>
<organism evidence="1 2">
    <name type="scientific">Paraburkholderia ultramafica</name>
    <dbReference type="NCBI Taxonomy" id="1544867"/>
    <lineage>
        <taxon>Bacteria</taxon>
        <taxon>Pseudomonadati</taxon>
        <taxon>Pseudomonadota</taxon>
        <taxon>Betaproteobacteria</taxon>
        <taxon>Burkholderiales</taxon>
        <taxon>Burkholderiaceae</taxon>
        <taxon>Paraburkholderia</taxon>
    </lineage>
</organism>
<accession>A0A6S7BIU8</accession>
<reference evidence="1 2" key="1">
    <citation type="submission" date="2020-04" db="EMBL/GenBank/DDBJ databases">
        <authorList>
            <person name="De Canck E."/>
        </authorList>
    </citation>
    <scope>NUCLEOTIDE SEQUENCE [LARGE SCALE GENOMIC DNA]</scope>
    <source>
        <strain evidence="1 2">LMG 28614</strain>
    </source>
</reference>
<dbReference type="RefSeq" id="WP_175152522.1">
    <property type="nucleotide sequence ID" value="NZ_CADIKK010000031.1"/>
</dbReference>
<evidence type="ECO:0000313" key="1">
    <source>
        <dbReference type="EMBL" id="CAB3801825.1"/>
    </source>
</evidence>
<dbReference type="EMBL" id="CADIKK010000031">
    <property type="protein sequence ID" value="CAB3801825.1"/>
    <property type="molecule type" value="Genomic_DNA"/>
</dbReference>
<evidence type="ECO:0000313" key="2">
    <source>
        <dbReference type="Proteomes" id="UP000494365"/>
    </source>
</evidence>
<dbReference type="Proteomes" id="UP000494365">
    <property type="component" value="Unassembled WGS sequence"/>
</dbReference>
<proteinExistence type="predicted"/>
<keyword evidence="2" id="KW-1185">Reference proteome</keyword>
<protein>
    <submittedName>
        <fullName evidence="1">Uncharacterized protein</fullName>
    </submittedName>
</protein>